<feature type="compositionally biased region" description="Polar residues" evidence="1">
    <location>
        <begin position="47"/>
        <end position="67"/>
    </location>
</feature>
<evidence type="ECO:0000313" key="2">
    <source>
        <dbReference type="EMBL" id="PWA79835.1"/>
    </source>
</evidence>
<proteinExistence type="predicted"/>
<comment type="caution">
    <text evidence="2">The sequence shown here is derived from an EMBL/GenBank/DDBJ whole genome shotgun (WGS) entry which is preliminary data.</text>
</comment>
<organism evidence="2 3">
    <name type="scientific">Artemisia annua</name>
    <name type="common">Sweet wormwood</name>
    <dbReference type="NCBI Taxonomy" id="35608"/>
    <lineage>
        <taxon>Eukaryota</taxon>
        <taxon>Viridiplantae</taxon>
        <taxon>Streptophyta</taxon>
        <taxon>Embryophyta</taxon>
        <taxon>Tracheophyta</taxon>
        <taxon>Spermatophyta</taxon>
        <taxon>Magnoliopsida</taxon>
        <taxon>eudicotyledons</taxon>
        <taxon>Gunneridae</taxon>
        <taxon>Pentapetalae</taxon>
        <taxon>asterids</taxon>
        <taxon>campanulids</taxon>
        <taxon>Asterales</taxon>
        <taxon>Asteraceae</taxon>
        <taxon>Asteroideae</taxon>
        <taxon>Anthemideae</taxon>
        <taxon>Artemisiinae</taxon>
        <taxon>Artemisia</taxon>
    </lineage>
</organism>
<feature type="compositionally biased region" description="Gly residues" evidence="1">
    <location>
        <begin position="37"/>
        <end position="46"/>
    </location>
</feature>
<keyword evidence="2" id="KW-0150">Chloroplast</keyword>
<geneLocation type="chloroplast" evidence="2"/>
<dbReference type="EMBL" id="PKPP01001800">
    <property type="protein sequence ID" value="PWA79835.1"/>
    <property type="molecule type" value="Genomic_DNA"/>
</dbReference>
<evidence type="ECO:0000313" key="3">
    <source>
        <dbReference type="Proteomes" id="UP000245207"/>
    </source>
</evidence>
<feature type="region of interest" description="Disordered" evidence="1">
    <location>
        <begin position="32"/>
        <end position="70"/>
    </location>
</feature>
<evidence type="ECO:0000256" key="1">
    <source>
        <dbReference type="SAM" id="MobiDB-lite"/>
    </source>
</evidence>
<accession>A0A2U1P241</accession>
<sequence length="185" mass="19965">MTKGSKASNNTSSKTVAKVGYGYNSSVPVKTTVTFKGGKGGGGGEGSYQNKSRISYNDKQTGSYARSTTKEKASAGEFQYKNGTSGTKSEFKKSSTVRVGDKSGYTEILINMDGSKESYWMKLLVCELAHLCIFLHIGFDSMVRGSDQSHMKVLGLDMTKSSFANRSFKVVSSMSLNDGAVPKYM</sequence>
<reference evidence="2 3" key="1">
    <citation type="journal article" date="2018" name="Mol. Plant">
        <title>The genome of Artemisia annua provides insight into the evolution of Asteraceae family and artemisinin biosynthesis.</title>
        <authorList>
            <person name="Shen Q."/>
            <person name="Zhang L."/>
            <person name="Liao Z."/>
            <person name="Wang S."/>
            <person name="Yan T."/>
            <person name="Shi P."/>
            <person name="Liu M."/>
            <person name="Fu X."/>
            <person name="Pan Q."/>
            <person name="Wang Y."/>
            <person name="Lv Z."/>
            <person name="Lu X."/>
            <person name="Zhang F."/>
            <person name="Jiang W."/>
            <person name="Ma Y."/>
            <person name="Chen M."/>
            <person name="Hao X."/>
            <person name="Li L."/>
            <person name="Tang Y."/>
            <person name="Lv G."/>
            <person name="Zhou Y."/>
            <person name="Sun X."/>
            <person name="Brodelius P.E."/>
            <person name="Rose J.K.C."/>
            <person name="Tang K."/>
        </authorList>
    </citation>
    <scope>NUCLEOTIDE SEQUENCE [LARGE SCALE GENOMIC DNA]</scope>
    <source>
        <strain evidence="3">cv. Huhao1</strain>
        <tissue evidence="2">Leaf</tissue>
    </source>
</reference>
<dbReference type="Proteomes" id="UP000245207">
    <property type="component" value="Unassembled WGS sequence"/>
</dbReference>
<protein>
    <submittedName>
        <fullName evidence="2">Uncharacterized protein</fullName>
    </submittedName>
</protein>
<keyword evidence="3" id="KW-1185">Reference proteome</keyword>
<keyword evidence="2" id="KW-0934">Plastid</keyword>
<dbReference type="OrthoDB" id="1429861at2759"/>
<gene>
    <name evidence="2" type="ORF">CTI12_AA202680</name>
</gene>
<name>A0A2U1P241_ARTAN</name>
<dbReference type="AlphaFoldDB" id="A0A2U1P241"/>